<dbReference type="GO" id="GO:0009073">
    <property type="term" value="P:aromatic amino acid family biosynthetic process"/>
    <property type="evidence" value="ECO:0007669"/>
    <property type="project" value="UniProtKB-KW"/>
</dbReference>
<dbReference type="GO" id="GO:0008652">
    <property type="term" value="P:amino acid biosynthetic process"/>
    <property type="evidence" value="ECO:0007669"/>
    <property type="project" value="UniProtKB-KW"/>
</dbReference>
<evidence type="ECO:0000256" key="1">
    <source>
        <dbReference type="ARBA" id="ARBA00001393"/>
    </source>
</evidence>
<dbReference type="FunFam" id="3.40.50.1970:FF:000001">
    <property type="entry name" value="3-dehydroquinate synthase"/>
    <property type="match status" value="1"/>
</dbReference>
<evidence type="ECO:0000259" key="20">
    <source>
        <dbReference type="Pfam" id="PF24621"/>
    </source>
</evidence>
<keyword evidence="15 18" id="KW-0057">Aromatic amino acid biosynthesis</keyword>
<feature type="binding site" evidence="18">
    <location>
        <position position="271"/>
    </location>
    <ligand>
        <name>Zn(2+)</name>
        <dbReference type="ChEBI" id="CHEBI:29105"/>
    </ligand>
</feature>
<feature type="binding site" evidence="18">
    <location>
        <begin position="132"/>
        <end position="133"/>
    </location>
    <ligand>
        <name>NAD(+)</name>
        <dbReference type="ChEBI" id="CHEBI:57540"/>
    </ligand>
</feature>
<dbReference type="Pfam" id="PF24621">
    <property type="entry name" value="DHQS_C"/>
    <property type="match status" value="1"/>
</dbReference>
<evidence type="ECO:0000256" key="13">
    <source>
        <dbReference type="ARBA" id="ARBA00022833"/>
    </source>
</evidence>
<comment type="caution">
    <text evidence="21">The sequence shown here is derived from an EMBL/GenBank/DDBJ whole genome shotgun (WGS) entry which is preliminary data.</text>
</comment>
<evidence type="ECO:0000256" key="8">
    <source>
        <dbReference type="ARBA" id="ARBA00017684"/>
    </source>
</evidence>
<keyword evidence="16 18" id="KW-0456">Lyase</keyword>
<dbReference type="GO" id="GO:0005737">
    <property type="term" value="C:cytoplasm"/>
    <property type="evidence" value="ECO:0007669"/>
    <property type="project" value="UniProtKB-SubCell"/>
</dbReference>
<comment type="pathway">
    <text evidence="5 18">Metabolic intermediate biosynthesis; chorismate biosynthesis; chorismate from D-erythrose 4-phosphate and phosphoenolpyruvate: step 2/7.</text>
</comment>
<evidence type="ECO:0000313" key="21">
    <source>
        <dbReference type="EMBL" id="RUO76862.1"/>
    </source>
</evidence>
<dbReference type="EMBL" id="PIQG01000003">
    <property type="protein sequence ID" value="RUO76862.1"/>
    <property type="molecule type" value="Genomic_DNA"/>
</dbReference>
<dbReference type="OrthoDB" id="9806583at2"/>
<evidence type="ECO:0000256" key="15">
    <source>
        <dbReference type="ARBA" id="ARBA00023141"/>
    </source>
</evidence>
<organism evidence="21 22">
    <name type="scientific">Pseudidiomarina taiwanensis</name>
    <dbReference type="NCBI Taxonomy" id="337250"/>
    <lineage>
        <taxon>Bacteria</taxon>
        <taxon>Pseudomonadati</taxon>
        <taxon>Pseudomonadota</taxon>
        <taxon>Gammaproteobacteria</taxon>
        <taxon>Alteromonadales</taxon>
        <taxon>Idiomarinaceae</taxon>
        <taxon>Pseudidiomarina</taxon>
    </lineage>
</organism>
<evidence type="ECO:0000256" key="5">
    <source>
        <dbReference type="ARBA" id="ARBA00004661"/>
    </source>
</evidence>
<dbReference type="Gene3D" id="1.20.1090.10">
    <property type="entry name" value="Dehydroquinate synthase-like - alpha domain"/>
    <property type="match status" value="1"/>
</dbReference>
<evidence type="ECO:0000256" key="10">
    <source>
        <dbReference type="ARBA" id="ARBA00022605"/>
    </source>
</evidence>
<comment type="function">
    <text evidence="3 18">Catalyzes the conversion of 3-deoxy-D-arabino-heptulosonate 7-phosphate (DAHP) to dehydroquinate (DHQ).</text>
</comment>
<comment type="catalytic activity">
    <reaction evidence="1 18">
        <text>7-phospho-2-dehydro-3-deoxy-D-arabino-heptonate = 3-dehydroquinate + phosphate</text>
        <dbReference type="Rhea" id="RHEA:21968"/>
        <dbReference type="ChEBI" id="CHEBI:32364"/>
        <dbReference type="ChEBI" id="CHEBI:43474"/>
        <dbReference type="ChEBI" id="CHEBI:58394"/>
        <dbReference type="EC" id="4.2.3.4"/>
    </reaction>
</comment>
<evidence type="ECO:0000256" key="12">
    <source>
        <dbReference type="ARBA" id="ARBA00022741"/>
    </source>
</evidence>
<dbReference type="PANTHER" id="PTHR43622:SF7">
    <property type="entry name" value="3-DEHYDROQUINATE SYNTHASE, CHLOROPLASTIC"/>
    <property type="match status" value="1"/>
</dbReference>
<reference evidence="21 22" key="1">
    <citation type="journal article" date="2011" name="Front. Microbiol.">
        <title>Genomic signatures of strain selection and enhancement in Bacillus atrophaeus var. globigii, a historical biowarfare simulant.</title>
        <authorList>
            <person name="Gibbons H.S."/>
            <person name="Broomall S.M."/>
            <person name="McNew L.A."/>
            <person name="Daligault H."/>
            <person name="Chapman C."/>
            <person name="Bruce D."/>
            <person name="Karavis M."/>
            <person name="Krepps M."/>
            <person name="McGregor P.A."/>
            <person name="Hong C."/>
            <person name="Park K.H."/>
            <person name="Akmal A."/>
            <person name="Feldman A."/>
            <person name="Lin J.S."/>
            <person name="Chang W.E."/>
            <person name="Higgs B.W."/>
            <person name="Demirev P."/>
            <person name="Lindquist J."/>
            <person name="Liem A."/>
            <person name="Fochler E."/>
            <person name="Read T.D."/>
            <person name="Tapia R."/>
            <person name="Johnson S."/>
            <person name="Bishop-Lilly K.A."/>
            <person name="Detter C."/>
            <person name="Han C."/>
            <person name="Sozhamannan S."/>
            <person name="Rosenzweig C.N."/>
            <person name="Skowronski E.W."/>
        </authorList>
    </citation>
    <scope>NUCLEOTIDE SEQUENCE [LARGE SCALE GENOMIC DNA]</scope>
    <source>
        <strain evidence="21 22">PIT1</strain>
    </source>
</reference>
<evidence type="ECO:0000256" key="11">
    <source>
        <dbReference type="ARBA" id="ARBA00022723"/>
    </source>
</evidence>
<sequence length="369" mass="40574">MQTLLVGLNERSYPIHIGAGILDQAATLLHNPHQHSALPKQVFVLTNATVAAHYLQPLQRALAAHQIEVFEVPDGEHAKSMEWFEQALERLCSLGFNRDCAVVALGGGVVGDLAGFIAASYQRGVDFYQIPTTLLAQVDSSVGGKTAINLQGGKNLVGAFYQPQTVLIDTQCLTTLANRELSCGLAEVVKYGIIADADFFSWLEQNQAALLARDTTALTYAIRRSCEIKAEIVAEDEREQGRRALLNLGHTFGHAIETAFHQRNDHHSWHHGEAVAVGMVIAARLMQLKGELPQQAVERIEQLLQAFKLPTRAPKLDLAQWQQLMQRDKKVKAGQIRFILPTAIGQAEVRSESDWSLIAQAIHASEVES</sequence>
<dbReference type="InterPro" id="IPR030960">
    <property type="entry name" value="DHQS/DOIS_N"/>
</dbReference>
<dbReference type="RefSeq" id="WP_126827892.1">
    <property type="nucleotide sequence ID" value="NZ_PIQG01000003.1"/>
</dbReference>
<dbReference type="Pfam" id="PF01761">
    <property type="entry name" value="DHQ_synthase"/>
    <property type="match status" value="1"/>
</dbReference>
<dbReference type="InterPro" id="IPR030963">
    <property type="entry name" value="DHQ_synth_fam"/>
</dbReference>
<dbReference type="InterPro" id="IPR056179">
    <property type="entry name" value="DHQS_C"/>
</dbReference>
<dbReference type="PANTHER" id="PTHR43622">
    <property type="entry name" value="3-DEHYDROQUINATE SYNTHASE"/>
    <property type="match status" value="1"/>
</dbReference>
<feature type="binding site" evidence="18">
    <location>
        <begin position="108"/>
        <end position="112"/>
    </location>
    <ligand>
        <name>NAD(+)</name>
        <dbReference type="ChEBI" id="CHEBI:57540"/>
    </ligand>
</feature>
<gene>
    <name evidence="18" type="primary">aroB</name>
    <name evidence="21" type="ORF">CWI83_06945</name>
</gene>
<evidence type="ECO:0000259" key="19">
    <source>
        <dbReference type="Pfam" id="PF01761"/>
    </source>
</evidence>
<evidence type="ECO:0000256" key="17">
    <source>
        <dbReference type="ARBA" id="ARBA00023285"/>
    </source>
</evidence>
<keyword evidence="17 18" id="KW-0170">Cobalt</keyword>
<keyword evidence="10 18" id="KW-0028">Amino-acid biosynthesis</keyword>
<feature type="binding site" evidence="18">
    <location>
        <position position="154"/>
    </location>
    <ligand>
        <name>NAD(+)</name>
        <dbReference type="ChEBI" id="CHEBI:57540"/>
    </ligand>
</feature>
<dbReference type="GO" id="GO:0003856">
    <property type="term" value="F:3-dehydroquinate synthase activity"/>
    <property type="evidence" value="ECO:0007669"/>
    <property type="project" value="UniProtKB-UniRule"/>
</dbReference>
<comment type="subcellular location">
    <subcellularLocation>
        <location evidence="4 18">Cytoplasm</location>
    </subcellularLocation>
</comment>
<dbReference type="HAMAP" id="MF_00110">
    <property type="entry name" value="DHQ_synthase"/>
    <property type="match status" value="1"/>
</dbReference>
<evidence type="ECO:0000256" key="4">
    <source>
        <dbReference type="ARBA" id="ARBA00004496"/>
    </source>
</evidence>
<evidence type="ECO:0000256" key="6">
    <source>
        <dbReference type="ARBA" id="ARBA00005412"/>
    </source>
</evidence>
<keyword evidence="14 18" id="KW-0520">NAD</keyword>
<keyword evidence="22" id="KW-1185">Reference proteome</keyword>
<dbReference type="NCBIfam" id="TIGR01357">
    <property type="entry name" value="aroB"/>
    <property type="match status" value="1"/>
</dbReference>
<evidence type="ECO:0000256" key="2">
    <source>
        <dbReference type="ARBA" id="ARBA00001911"/>
    </source>
</evidence>
<feature type="binding site" evidence="18">
    <location>
        <begin position="172"/>
        <end position="175"/>
    </location>
    <ligand>
        <name>NAD(+)</name>
        <dbReference type="ChEBI" id="CHEBI:57540"/>
    </ligand>
</feature>
<dbReference type="GO" id="GO:0000166">
    <property type="term" value="F:nucleotide binding"/>
    <property type="evidence" value="ECO:0007669"/>
    <property type="project" value="UniProtKB-KW"/>
</dbReference>
<evidence type="ECO:0000256" key="7">
    <source>
        <dbReference type="ARBA" id="ARBA00013031"/>
    </source>
</evidence>
<keyword evidence="12 18" id="KW-0547">Nucleotide-binding</keyword>
<feature type="domain" description="3-dehydroquinate synthase N-terminal" evidence="19">
    <location>
        <begin position="70"/>
        <end position="182"/>
    </location>
</feature>
<proteinExistence type="inferred from homology"/>
<evidence type="ECO:0000256" key="3">
    <source>
        <dbReference type="ARBA" id="ARBA00003485"/>
    </source>
</evidence>
<name>A0A432ZHW1_9GAMM</name>
<keyword evidence="13 18" id="KW-0862">Zinc</keyword>
<dbReference type="Proteomes" id="UP000288279">
    <property type="component" value="Unassembled WGS sequence"/>
</dbReference>
<dbReference type="Gene3D" id="3.40.50.1970">
    <property type="match status" value="1"/>
</dbReference>
<dbReference type="AlphaFoldDB" id="A0A432ZHW1"/>
<comment type="similarity">
    <text evidence="6 18">Belongs to the sugar phosphate cyclases superfamily. Dehydroquinate synthase family.</text>
</comment>
<evidence type="ECO:0000256" key="18">
    <source>
        <dbReference type="HAMAP-Rule" id="MF_00110"/>
    </source>
</evidence>
<keyword evidence="11 18" id="KW-0479">Metal-binding</keyword>
<dbReference type="GO" id="GO:0009423">
    <property type="term" value="P:chorismate biosynthetic process"/>
    <property type="evidence" value="ECO:0007669"/>
    <property type="project" value="UniProtKB-UniRule"/>
</dbReference>
<dbReference type="EC" id="4.2.3.4" evidence="7 18"/>
<dbReference type="InterPro" id="IPR016037">
    <property type="entry name" value="DHQ_synth_AroB"/>
</dbReference>
<evidence type="ECO:0000256" key="14">
    <source>
        <dbReference type="ARBA" id="ARBA00023027"/>
    </source>
</evidence>
<comment type="cofactor">
    <cofactor evidence="2 18">
        <name>NAD(+)</name>
        <dbReference type="ChEBI" id="CHEBI:57540"/>
    </cofactor>
</comment>
<dbReference type="SUPFAM" id="SSF56796">
    <property type="entry name" value="Dehydroquinate synthase-like"/>
    <property type="match status" value="1"/>
</dbReference>
<comment type="cofactor">
    <cofactor evidence="18">
        <name>Co(2+)</name>
        <dbReference type="ChEBI" id="CHEBI:48828"/>
    </cofactor>
    <cofactor evidence="18">
        <name>Zn(2+)</name>
        <dbReference type="ChEBI" id="CHEBI:29105"/>
    </cofactor>
    <text evidence="18">Binds 1 divalent metal cation per subunit. Can use either Co(2+) or Zn(2+).</text>
</comment>
<dbReference type="GO" id="GO:0046872">
    <property type="term" value="F:metal ion binding"/>
    <property type="evidence" value="ECO:0007669"/>
    <property type="project" value="UniProtKB-KW"/>
</dbReference>
<feature type="binding site" evidence="18">
    <location>
        <position position="187"/>
    </location>
    <ligand>
        <name>Zn(2+)</name>
        <dbReference type="ChEBI" id="CHEBI:29105"/>
    </ligand>
</feature>
<evidence type="ECO:0000256" key="9">
    <source>
        <dbReference type="ARBA" id="ARBA00022490"/>
    </source>
</evidence>
<feature type="binding site" evidence="18">
    <location>
        <begin position="74"/>
        <end position="79"/>
    </location>
    <ligand>
        <name>NAD(+)</name>
        <dbReference type="ChEBI" id="CHEBI:57540"/>
    </ligand>
</feature>
<dbReference type="CDD" id="cd08195">
    <property type="entry name" value="DHQS"/>
    <property type="match status" value="1"/>
</dbReference>
<dbReference type="PIRSF" id="PIRSF001455">
    <property type="entry name" value="DHQ_synth"/>
    <property type="match status" value="1"/>
</dbReference>
<accession>A0A432ZHW1</accession>
<protein>
    <recommendedName>
        <fullName evidence="8 18">3-dehydroquinate synthase</fullName>
        <shortName evidence="18">DHQS</shortName>
        <ecNumber evidence="7 18">4.2.3.4</ecNumber>
    </recommendedName>
</protein>
<feature type="domain" description="3-dehydroquinate synthase C-terminal" evidence="20">
    <location>
        <begin position="184"/>
        <end position="331"/>
    </location>
</feature>
<evidence type="ECO:0000313" key="22">
    <source>
        <dbReference type="Proteomes" id="UP000288279"/>
    </source>
</evidence>
<keyword evidence="9 18" id="KW-0963">Cytoplasm</keyword>
<dbReference type="UniPathway" id="UPA00053">
    <property type="reaction ID" value="UER00085"/>
</dbReference>
<feature type="binding site" evidence="18">
    <location>
        <position position="145"/>
    </location>
    <ligand>
        <name>NAD(+)</name>
        <dbReference type="ChEBI" id="CHEBI:57540"/>
    </ligand>
</feature>
<feature type="binding site" evidence="18">
    <location>
        <position position="250"/>
    </location>
    <ligand>
        <name>Zn(2+)</name>
        <dbReference type="ChEBI" id="CHEBI:29105"/>
    </ligand>
</feature>
<evidence type="ECO:0000256" key="16">
    <source>
        <dbReference type="ARBA" id="ARBA00023239"/>
    </source>
</evidence>
<dbReference type="InterPro" id="IPR050071">
    <property type="entry name" value="Dehydroquinate_synthase"/>
</dbReference>